<organism evidence="1">
    <name type="scientific">viral metagenome</name>
    <dbReference type="NCBI Taxonomy" id="1070528"/>
    <lineage>
        <taxon>unclassified sequences</taxon>
        <taxon>metagenomes</taxon>
        <taxon>organismal metagenomes</taxon>
    </lineage>
</organism>
<protein>
    <submittedName>
        <fullName evidence="1">Uncharacterized protein</fullName>
    </submittedName>
</protein>
<dbReference type="AlphaFoldDB" id="A0A6C0AGQ6"/>
<accession>A0A6C0AGQ6</accession>
<reference evidence="1" key="1">
    <citation type="journal article" date="2020" name="Nature">
        <title>Giant virus diversity and host interactions through global metagenomics.</title>
        <authorList>
            <person name="Schulz F."/>
            <person name="Roux S."/>
            <person name="Paez-Espino D."/>
            <person name="Jungbluth S."/>
            <person name="Walsh D.A."/>
            <person name="Denef V.J."/>
            <person name="McMahon K.D."/>
            <person name="Konstantinidis K.T."/>
            <person name="Eloe-Fadrosh E.A."/>
            <person name="Kyrpides N.C."/>
            <person name="Woyke T."/>
        </authorList>
    </citation>
    <scope>NUCLEOTIDE SEQUENCE</scope>
    <source>
        <strain evidence="1">GVMAG-S-1021933-23</strain>
    </source>
</reference>
<proteinExistence type="predicted"/>
<sequence length="66" mass="7350">MSTGNGPCQKLLLEFKEPIYIGLEGLDPVPVYYLIVAKEKPKEDELPILIGLDIICQYDISLTALN</sequence>
<evidence type="ECO:0000313" key="1">
    <source>
        <dbReference type="EMBL" id="QHS78521.1"/>
    </source>
</evidence>
<dbReference type="EMBL" id="MN740598">
    <property type="protein sequence ID" value="QHS78521.1"/>
    <property type="molecule type" value="Genomic_DNA"/>
</dbReference>
<name>A0A6C0AGQ6_9ZZZZ</name>